<accession>A0ABU0BEP8</accession>
<name>A0ABU0BEP8_9HYPH</name>
<feature type="region of interest" description="Disordered" evidence="2">
    <location>
        <begin position="107"/>
        <end position="132"/>
    </location>
</feature>
<dbReference type="Proteomes" id="UP001224682">
    <property type="component" value="Unassembled WGS sequence"/>
</dbReference>
<sequence length="442" mass="45710">MTSGGVRRIHLDAVGGVAGDMFVAALLDAFPGLAPRVLADARAVLPEGVGTPFLRAGLSGGLAVRRFGLEGGHSHSHSHTHSAHPSLALMAGLDPATQTSPAGLVEALGPQIKPGDEGAREGGKPAHHHSHIHGAGTYRDMVARIEAARLSAGTSVHALAILGLIAQAESVLHRVPVEEVHFHEIADWDSLLDVVAAGSLAAALEGAAWTVSPLPLGAGLVKTQHGLLPVPAPATAALLEGFDWRDDGVSGERVTPTGAAILKHLARSDPPAGGRLVASGTGAGTRDLPGLPNVLRALVFEPVADETEVVTVLECEIDDMTGEEIGTAMELLRGEPGVLDASFGPRFGKKGRPMVALRLLVRPDSAEAVAQACFAQTSTLGLRRREERRLVLPRAAGEVAGVAVKRAERPGGDTVKAESDALTGDTLAARRALKQRAEHGDE</sequence>
<dbReference type="EMBL" id="JAUSUI010000007">
    <property type="protein sequence ID" value="MDQ0304291.1"/>
    <property type="molecule type" value="Genomic_DNA"/>
</dbReference>
<proteinExistence type="predicted"/>
<evidence type="ECO:0000256" key="1">
    <source>
        <dbReference type="ARBA" id="ARBA00022596"/>
    </source>
</evidence>
<keyword evidence="4" id="KW-1185">Reference proteome</keyword>
<feature type="compositionally biased region" description="Basic and acidic residues" evidence="2">
    <location>
        <begin position="114"/>
        <end position="124"/>
    </location>
</feature>
<dbReference type="Pfam" id="PF01969">
    <property type="entry name" value="Ni_insertion"/>
    <property type="match status" value="1"/>
</dbReference>
<protein>
    <submittedName>
        <fullName evidence="3">Uncharacterized protein (TIGR00299 family) protein</fullName>
    </submittedName>
</protein>
<dbReference type="PANTHER" id="PTHR36566:SF1">
    <property type="entry name" value="PYRIDINIUM-3,5-BISTHIOCARBOXYLIC ACID MONONUCLEOTIDE NICKEL INSERTION PROTEIN"/>
    <property type="match status" value="1"/>
</dbReference>
<evidence type="ECO:0000256" key="2">
    <source>
        <dbReference type="SAM" id="MobiDB-lite"/>
    </source>
</evidence>
<keyword evidence="1" id="KW-0533">Nickel</keyword>
<dbReference type="PANTHER" id="PTHR36566">
    <property type="entry name" value="NICKEL INSERTION PROTEIN-RELATED"/>
    <property type="match status" value="1"/>
</dbReference>
<organism evidence="3 4">
    <name type="scientific">Ancylobacter polymorphus</name>
    <dbReference type="NCBI Taxonomy" id="223390"/>
    <lineage>
        <taxon>Bacteria</taxon>
        <taxon>Pseudomonadati</taxon>
        <taxon>Pseudomonadota</taxon>
        <taxon>Alphaproteobacteria</taxon>
        <taxon>Hyphomicrobiales</taxon>
        <taxon>Xanthobacteraceae</taxon>
        <taxon>Ancylobacter</taxon>
    </lineage>
</organism>
<evidence type="ECO:0000313" key="3">
    <source>
        <dbReference type="EMBL" id="MDQ0304291.1"/>
    </source>
</evidence>
<reference evidence="3 4" key="1">
    <citation type="submission" date="2023-07" db="EMBL/GenBank/DDBJ databases">
        <title>Genomic Encyclopedia of Type Strains, Phase IV (KMG-IV): sequencing the most valuable type-strain genomes for metagenomic binning, comparative biology and taxonomic classification.</title>
        <authorList>
            <person name="Goeker M."/>
        </authorList>
    </citation>
    <scope>NUCLEOTIDE SEQUENCE [LARGE SCALE GENOMIC DNA]</scope>
    <source>
        <strain evidence="3 4">DSM 2457</strain>
    </source>
</reference>
<gene>
    <name evidence="3" type="ORF">J2S75_003335</name>
</gene>
<evidence type="ECO:0000313" key="4">
    <source>
        <dbReference type="Proteomes" id="UP001224682"/>
    </source>
</evidence>
<comment type="caution">
    <text evidence="3">The sequence shown here is derived from an EMBL/GenBank/DDBJ whole genome shotgun (WGS) entry which is preliminary data.</text>
</comment>
<dbReference type="Gene3D" id="3.30.70.1380">
    <property type="entry name" value="Transcriptional regulatory protein pf0864 domain like"/>
    <property type="match status" value="1"/>
</dbReference>
<dbReference type="InterPro" id="IPR002822">
    <property type="entry name" value="Ni_insertion"/>
</dbReference>
<dbReference type="RefSeq" id="WP_307021376.1">
    <property type="nucleotide sequence ID" value="NZ_JAUSUI010000007.1"/>
</dbReference>